<evidence type="ECO:0000313" key="9">
    <source>
        <dbReference type="Proteomes" id="UP000663722"/>
    </source>
</evidence>
<evidence type="ECO:0000256" key="2">
    <source>
        <dbReference type="ARBA" id="ARBA00022485"/>
    </source>
</evidence>
<protein>
    <submittedName>
        <fullName evidence="8">Radical SAM domain-containing protein</fullName>
    </submittedName>
</protein>
<dbReference type="GO" id="GO:0051539">
    <property type="term" value="F:4 iron, 4 sulfur cluster binding"/>
    <property type="evidence" value="ECO:0007669"/>
    <property type="project" value="UniProtKB-KW"/>
</dbReference>
<dbReference type="CDD" id="cd01335">
    <property type="entry name" value="Radical_SAM"/>
    <property type="match status" value="1"/>
</dbReference>
<dbReference type="InterPro" id="IPR058240">
    <property type="entry name" value="rSAM_sf"/>
</dbReference>
<dbReference type="RefSeq" id="WP_207677849.1">
    <property type="nucleotide sequence ID" value="NZ_CP061800.1"/>
</dbReference>
<dbReference type="KEGG" id="dmm:dnm_051100"/>
<dbReference type="Proteomes" id="UP000663722">
    <property type="component" value="Chromosome"/>
</dbReference>
<dbReference type="GO" id="GO:0046872">
    <property type="term" value="F:metal ion binding"/>
    <property type="evidence" value="ECO:0007669"/>
    <property type="project" value="UniProtKB-KW"/>
</dbReference>
<dbReference type="Gene3D" id="3.20.20.70">
    <property type="entry name" value="Aldolase class I"/>
    <property type="match status" value="1"/>
</dbReference>
<evidence type="ECO:0000313" key="8">
    <source>
        <dbReference type="EMBL" id="QTA89062.1"/>
    </source>
</evidence>
<keyword evidence="6" id="KW-0411">Iron-sulfur</keyword>
<dbReference type="Pfam" id="PF04055">
    <property type="entry name" value="Radical_SAM"/>
    <property type="match status" value="1"/>
</dbReference>
<dbReference type="PANTHER" id="PTHR43787:SF11">
    <property type="entry name" value="UPF0026 PROTEIN SLR1464"/>
    <property type="match status" value="1"/>
</dbReference>
<evidence type="ECO:0000256" key="4">
    <source>
        <dbReference type="ARBA" id="ARBA00022723"/>
    </source>
</evidence>
<keyword evidence="3" id="KW-0949">S-adenosyl-L-methionine</keyword>
<dbReference type="PROSITE" id="PS51918">
    <property type="entry name" value="RADICAL_SAM"/>
    <property type="match status" value="1"/>
</dbReference>
<keyword evidence="9" id="KW-1185">Reference proteome</keyword>
<dbReference type="EMBL" id="CP061800">
    <property type="protein sequence ID" value="QTA89062.1"/>
    <property type="molecule type" value="Genomic_DNA"/>
</dbReference>
<dbReference type="InterPro" id="IPR013785">
    <property type="entry name" value="Aldolase_TIM"/>
</dbReference>
<gene>
    <name evidence="8" type="ORF">dnm_051100</name>
</gene>
<dbReference type="AlphaFoldDB" id="A0A975BP06"/>
<dbReference type="SFLD" id="SFLDS00029">
    <property type="entry name" value="Radical_SAM"/>
    <property type="match status" value="1"/>
</dbReference>
<evidence type="ECO:0000256" key="6">
    <source>
        <dbReference type="ARBA" id="ARBA00023014"/>
    </source>
</evidence>
<evidence type="ECO:0000256" key="3">
    <source>
        <dbReference type="ARBA" id="ARBA00022691"/>
    </source>
</evidence>
<accession>A0A975BP06</accession>
<dbReference type="SUPFAM" id="SSF102114">
    <property type="entry name" value="Radical SAM enzymes"/>
    <property type="match status" value="1"/>
</dbReference>
<keyword evidence="4" id="KW-0479">Metal-binding</keyword>
<evidence type="ECO:0000256" key="5">
    <source>
        <dbReference type="ARBA" id="ARBA00023004"/>
    </source>
</evidence>
<keyword evidence="5" id="KW-0408">Iron</keyword>
<proteinExistence type="predicted"/>
<reference evidence="8" key="1">
    <citation type="journal article" date="2021" name="Microb. Physiol.">
        <title>Proteogenomic Insights into the Physiology of Marine, Sulfate-Reducing, Filamentous Desulfonema limicola and Desulfonema magnum.</title>
        <authorList>
            <person name="Schnaars V."/>
            <person name="Wohlbrand L."/>
            <person name="Scheve S."/>
            <person name="Hinrichs C."/>
            <person name="Reinhardt R."/>
            <person name="Rabus R."/>
        </authorList>
    </citation>
    <scope>NUCLEOTIDE SEQUENCE</scope>
    <source>
        <strain evidence="8">4be13</strain>
    </source>
</reference>
<organism evidence="8 9">
    <name type="scientific">Desulfonema magnum</name>
    <dbReference type="NCBI Taxonomy" id="45655"/>
    <lineage>
        <taxon>Bacteria</taxon>
        <taxon>Pseudomonadati</taxon>
        <taxon>Thermodesulfobacteriota</taxon>
        <taxon>Desulfobacteria</taxon>
        <taxon>Desulfobacterales</taxon>
        <taxon>Desulfococcaceae</taxon>
        <taxon>Desulfonema</taxon>
    </lineage>
</organism>
<evidence type="ECO:0000256" key="1">
    <source>
        <dbReference type="ARBA" id="ARBA00001966"/>
    </source>
</evidence>
<evidence type="ECO:0000259" key="7">
    <source>
        <dbReference type="PROSITE" id="PS51918"/>
    </source>
</evidence>
<sequence>MEKTRVFGPVPSRRLGKSVGINNIPPKICTYSCVYCQLGRSLKMVADRQVYYDPNDLSAEAEEKIKNAGFNNEPIDYLTIVPDGEPTLDINLGKLIDLLKPSGFKVAVITNSTLLNMPDVRQDLSKADWVSVKIDTLDEKIWRKTDRPHKKVVFDSMLNGISAFSREYSGHLVTETMLVRDLNDDIENLRKVAEFIREIRPSAAYLSIPTRPPAEKWVEGPDEQTVNRAYQIFRDHSLTTEYLIGYEGNEFAYTGNIEADILSITSVHPMREDAVKAYLKKAGGTFSAIEKMLKENKIVISEYNNDRFYLRKLMKR</sequence>
<comment type="cofactor">
    <cofactor evidence="1">
        <name>[4Fe-4S] cluster</name>
        <dbReference type="ChEBI" id="CHEBI:49883"/>
    </cofactor>
</comment>
<keyword evidence="2" id="KW-0004">4Fe-4S</keyword>
<dbReference type="SFLD" id="SFLDG01083">
    <property type="entry name" value="Uncharacterised_Radical_SAM_Su"/>
    <property type="match status" value="1"/>
</dbReference>
<name>A0A975BP06_9BACT</name>
<dbReference type="GO" id="GO:0003824">
    <property type="term" value="F:catalytic activity"/>
    <property type="evidence" value="ECO:0007669"/>
    <property type="project" value="InterPro"/>
</dbReference>
<dbReference type="PANTHER" id="PTHR43787">
    <property type="entry name" value="FEMO COFACTOR BIOSYNTHESIS PROTEIN NIFB-RELATED"/>
    <property type="match status" value="1"/>
</dbReference>
<feature type="domain" description="Radical SAM core" evidence="7">
    <location>
        <begin position="13"/>
        <end position="247"/>
    </location>
</feature>
<dbReference type="InterPro" id="IPR007197">
    <property type="entry name" value="rSAM"/>
</dbReference>
<dbReference type="InterPro" id="IPR040084">
    <property type="entry name" value="GTPase_Obg"/>
</dbReference>